<dbReference type="InterPro" id="IPR036390">
    <property type="entry name" value="WH_DNA-bd_sf"/>
</dbReference>
<evidence type="ECO:0000313" key="4">
    <source>
        <dbReference type="EMBL" id="MBM7657513.1"/>
    </source>
</evidence>
<evidence type="ECO:0000313" key="5">
    <source>
        <dbReference type="Proteomes" id="UP000823201"/>
    </source>
</evidence>
<protein>
    <submittedName>
        <fullName evidence="4">NBD/HSP70 family sugar kinase</fullName>
    </submittedName>
</protein>
<dbReference type="SUPFAM" id="SSF46785">
    <property type="entry name" value="Winged helix' DNA-binding domain"/>
    <property type="match status" value="1"/>
</dbReference>
<dbReference type="Pfam" id="PF13412">
    <property type="entry name" value="HTH_24"/>
    <property type="match status" value="1"/>
</dbReference>
<dbReference type="GO" id="GO:0016301">
    <property type="term" value="F:kinase activity"/>
    <property type="evidence" value="ECO:0007669"/>
    <property type="project" value="UniProtKB-KW"/>
</dbReference>
<dbReference type="EMBL" id="JAFBEV010000006">
    <property type="protein sequence ID" value="MBM7657513.1"/>
    <property type="molecule type" value="Genomic_DNA"/>
</dbReference>
<dbReference type="InterPro" id="IPR043129">
    <property type="entry name" value="ATPase_NBD"/>
</dbReference>
<comment type="caution">
    <text evidence="4">The sequence shown here is derived from an EMBL/GenBank/DDBJ whole genome shotgun (WGS) entry which is preliminary data.</text>
</comment>
<reference evidence="4 5" key="1">
    <citation type="submission" date="2021-01" db="EMBL/GenBank/DDBJ databases">
        <title>Genomic Encyclopedia of Type Strains, Phase IV (KMG-IV): sequencing the most valuable type-strain genomes for metagenomic binning, comparative biology and taxonomic classification.</title>
        <authorList>
            <person name="Goeker M."/>
        </authorList>
    </citation>
    <scope>NUCLEOTIDE SEQUENCE [LARGE SCALE GENOMIC DNA]</scope>
    <source>
        <strain evidence="4 5">DSM 100968</strain>
    </source>
</reference>
<keyword evidence="4" id="KW-0808">Transferase</keyword>
<proteinExistence type="inferred from homology"/>
<dbReference type="PANTHER" id="PTHR18964:SF149">
    <property type="entry name" value="BIFUNCTIONAL UDP-N-ACETYLGLUCOSAMINE 2-EPIMERASE_N-ACETYLMANNOSAMINE KINASE"/>
    <property type="match status" value="1"/>
</dbReference>
<dbReference type="InterPro" id="IPR000600">
    <property type="entry name" value="ROK"/>
</dbReference>
<name>A0ABS2Q6V4_9BACL</name>
<evidence type="ECO:0000256" key="2">
    <source>
        <dbReference type="ARBA" id="ARBA00006479"/>
    </source>
</evidence>
<accession>A0ABS2Q6V4</accession>
<dbReference type="CDD" id="cd23763">
    <property type="entry name" value="ASKHA_ATPase_ROK"/>
    <property type="match status" value="1"/>
</dbReference>
<comment type="function">
    <text evidence="1">Transcriptional repressor of xylose-utilizing enzymes.</text>
</comment>
<dbReference type="Proteomes" id="UP000823201">
    <property type="component" value="Unassembled WGS sequence"/>
</dbReference>
<dbReference type="InterPro" id="IPR036388">
    <property type="entry name" value="WH-like_DNA-bd_sf"/>
</dbReference>
<comment type="similarity">
    <text evidence="2">Belongs to the ROK (NagC/XylR) family.</text>
</comment>
<keyword evidence="3" id="KW-0119">Carbohydrate metabolism</keyword>
<keyword evidence="3" id="KW-0859">Xylose metabolism</keyword>
<keyword evidence="4" id="KW-0418">Kinase</keyword>
<dbReference type="RefSeq" id="WP_205005856.1">
    <property type="nucleotide sequence ID" value="NZ_CBCRXA010000014.1"/>
</dbReference>
<gene>
    <name evidence="4" type="ORF">JOC27_000962</name>
</gene>
<organism evidence="4 5">
    <name type="scientific">Sporolactobacillus spathodeae</name>
    <dbReference type="NCBI Taxonomy" id="1465502"/>
    <lineage>
        <taxon>Bacteria</taxon>
        <taxon>Bacillati</taxon>
        <taxon>Bacillota</taxon>
        <taxon>Bacilli</taxon>
        <taxon>Bacillales</taxon>
        <taxon>Sporolactobacillaceae</taxon>
        <taxon>Sporolactobacillus</taxon>
    </lineage>
</organism>
<sequence length="358" mass="38860">MQIGNSDLIRTINRRLILDMIRCHQPVSRAEVARSLSLSRSTVSMIVTELIESGFVIEIGSGTSTVNGGRKGTLLGFNPRSAFGIGLDLQGTDSRIALADFSGEIIQSDIFQFSGDLRTIPRIIDSFLDTLGEEKEKLLGIGVSVPSIVKDHQIVVDAPSLSWQNLNLVRALTVERDWEIFVINDVNAAAVGEREGDSGEQIDNLFYLSIGTGVGSAIIANGELVIGADQAAGEIGYLLENKDVEKKDVYASGRYGTREKRLTALIKGSTQSSVDRDQLVTELAVMIANMCSLLNPEKVVIGGSFERVIRPLIPDIQKQVDRFSPLSTEILYSDLGEGASVKGAVSGLFRYISDRQIK</sequence>
<dbReference type="Gene3D" id="3.30.420.40">
    <property type="match status" value="3"/>
</dbReference>
<evidence type="ECO:0000256" key="1">
    <source>
        <dbReference type="ARBA" id="ARBA00002486"/>
    </source>
</evidence>
<evidence type="ECO:0000256" key="3">
    <source>
        <dbReference type="ARBA" id="ARBA00022629"/>
    </source>
</evidence>
<dbReference type="Pfam" id="PF00480">
    <property type="entry name" value="ROK"/>
    <property type="match status" value="1"/>
</dbReference>
<dbReference type="SUPFAM" id="SSF53067">
    <property type="entry name" value="Actin-like ATPase domain"/>
    <property type="match status" value="1"/>
</dbReference>
<dbReference type="PANTHER" id="PTHR18964">
    <property type="entry name" value="ROK (REPRESSOR, ORF, KINASE) FAMILY"/>
    <property type="match status" value="1"/>
</dbReference>
<keyword evidence="5" id="KW-1185">Reference proteome</keyword>
<dbReference type="Gene3D" id="1.10.10.10">
    <property type="entry name" value="Winged helix-like DNA-binding domain superfamily/Winged helix DNA-binding domain"/>
    <property type="match status" value="1"/>
</dbReference>